<dbReference type="EMBL" id="KV417569">
    <property type="protein sequence ID" value="KZP18781.1"/>
    <property type="molecule type" value="Genomic_DNA"/>
</dbReference>
<proteinExistence type="predicted"/>
<gene>
    <name evidence="1" type="ORF">FIBSPDRAFT_1026939</name>
</gene>
<name>A0A166HEN7_9AGAM</name>
<organism evidence="1 2">
    <name type="scientific">Athelia psychrophila</name>
    <dbReference type="NCBI Taxonomy" id="1759441"/>
    <lineage>
        <taxon>Eukaryota</taxon>
        <taxon>Fungi</taxon>
        <taxon>Dikarya</taxon>
        <taxon>Basidiomycota</taxon>
        <taxon>Agaricomycotina</taxon>
        <taxon>Agaricomycetes</taxon>
        <taxon>Agaricomycetidae</taxon>
        <taxon>Atheliales</taxon>
        <taxon>Atheliaceae</taxon>
        <taxon>Athelia</taxon>
    </lineage>
</organism>
<dbReference type="AlphaFoldDB" id="A0A166HEN7"/>
<keyword evidence="2" id="KW-1185">Reference proteome</keyword>
<evidence type="ECO:0000313" key="1">
    <source>
        <dbReference type="EMBL" id="KZP18781.1"/>
    </source>
</evidence>
<evidence type="ECO:0000313" key="2">
    <source>
        <dbReference type="Proteomes" id="UP000076532"/>
    </source>
</evidence>
<accession>A0A166HEN7</accession>
<dbReference type="STRING" id="436010.A0A166HEN7"/>
<protein>
    <submittedName>
        <fullName evidence="1">Uncharacterized protein</fullName>
    </submittedName>
</protein>
<reference evidence="1 2" key="1">
    <citation type="journal article" date="2016" name="Mol. Biol. Evol.">
        <title>Comparative Genomics of Early-Diverging Mushroom-Forming Fungi Provides Insights into the Origins of Lignocellulose Decay Capabilities.</title>
        <authorList>
            <person name="Nagy L.G."/>
            <person name="Riley R."/>
            <person name="Tritt A."/>
            <person name="Adam C."/>
            <person name="Daum C."/>
            <person name="Floudas D."/>
            <person name="Sun H."/>
            <person name="Yadav J.S."/>
            <person name="Pangilinan J."/>
            <person name="Larsson K.H."/>
            <person name="Matsuura K."/>
            <person name="Barry K."/>
            <person name="Labutti K."/>
            <person name="Kuo R."/>
            <person name="Ohm R.A."/>
            <person name="Bhattacharya S.S."/>
            <person name="Shirouzu T."/>
            <person name="Yoshinaga Y."/>
            <person name="Martin F.M."/>
            <person name="Grigoriev I.V."/>
            <person name="Hibbett D.S."/>
        </authorList>
    </citation>
    <scope>NUCLEOTIDE SEQUENCE [LARGE SCALE GENOMIC DNA]</scope>
    <source>
        <strain evidence="1 2">CBS 109695</strain>
    </source>
</reference>
<sequence length="116" mass="13039">MPRVKAYIPPVKPQPIALDPLDPLGLAYTLPAELFVILRQLPKKDITRRALEELKRYVEAGAAERDDYAVRAMLPVWLYHAPLLLPSAYVSSLSSCMLSLYSYSQKKLLHVFSALG</sequence>
<dbReference type="Proteomes" id="UP000076532">
    <property type="component" value="Unassembled WGS sequence"/>
</dbReference>
<dbReference type="OrthoDB" id="6108at2759"/>